<evidence type="ECO:0008006" key="3">
    <source>
        <dbReference type="Google" id="ProtNLM"/>
    </source>
</evidence>
<proteinExistence type="predicted"/>
<dbReference type="Proteomes" id="UP000053599">
    <property type="component" value="Unassembled WGS sequence"/>
</dbReference>
<dbReference type="STRING" id="1016849.A0A0D1YJC8"/>
<evidence type="ECO:0000313" key="2">
    <source>
        <dbReference type="Proteomes" id="UP000053599"/>
    </source>
</evidence>
<dbReference type="OrthoDB" id="4158087at2759"/>
<dbReference type="PANTHER" id="PTHR37540:SF5">
    <property type="entry name" value="TRANSCRIPTION FACTOR DOMAIN-CONTAINING PROTEIN"/>
    <property type="match status" value="1"/>
</dbReference>
<dbReference type="HOGENOM" id="CLU_023254_0_2_1"/>
<sequence>MGKTQYAAGIRFVVRTSDQCPGKDNRRVVMSHASTTRWKRRKDATQLHSWIDPRRNLSLEDQKPKSTDYPTVSVPGLVGGNFSATQLPPGIEPSVIEDLVQLINFDQIGMYPYDICLQTHPVHRGWFPYMIGDICCIHSMMFSVRAFVDGHSDDGQCSRLAAFHFHQTLQILQARVNAFERGHSESVFRDSTIMVIITLVQAAELTGDLKAAQNHVDGLLRIVKLKGGLRAMNTHNNLQVKICRADLGLALHLGTRPRLFQEDIQWDCFISGRGLVHCDHGHHADLTRPFVDQLDWRLNRCWKDIHAFSCLSNLAYQTTRKLSPETYNEMMVSILYRLTQLSFADDLLQETIRVGLLVYCTTIFLTRSFLEQNYGHLFELFKTGLFELCHSPATIVPHPVMLWLMLLYHVTVYKGPSVNSWAGDWLDRAVSLTGVNTWAQAHPVLRSIMWVDFVHDSAGKEAFLAATQRLKTYRIDDSTLIFSNHPAQSSQTDYHPPAQSTPI</sequence>
<name>A0A0D1YJC8_9EURO</name>
<evidence type="ECO:0000313" key="1">
    <source>
        <dbReference type="EMBL" id="KIV81099.1"/>
    </source>
</evidence>
<dbReference type="EMBL" id="KN846953">
    <property type="protein sequence ID" value="KIV81099.1"/>
    <property type="molecule type" value="Genomic_DNA"/>
</dbReference>
<dbReference type="PANTHER" id="PTHR37540">
    <property type="entry name" value="TRANSCRIPTION FACTOR (ACR-2), PUTATIVE-RELATED-RELATED"/>
    <property type="match status" value="1"/>
</dbReference>
<dbReference type="AlphaFoldDB" id="A0A0D1YJC8"/>
<protein>
    <recommendedName>
        <fullName evidence="3">Transcription factor domain-containing protein</fullName>
    </recommendedName>
</protein>
<accession>A0A0D1YJC8</accession>
<organism evidence="1 2">
    <name type="scientific">Exophiala sideris</name>
    <dbReference type="NCBI Taxonomy" id="1016849"/>
    <lineage>
        <taxon>Eukaryota</taxon>
        <taxon>Fungi</taxon>
        <taxon>Dikarya</taxon>
        <taxon>Ascomycota</taxon>
        <taxon>Pezizomycotina</taxon>
        <taxon>Eurotiomycetes</taxon>
        <taxon>Chaetothyriomycetidae</taxon>
        <taxon>Chaetothyriales</taxon>
        <taxon>Herpotrichiellaceae</taxon>
        <taxon>Exophiala</taxon>
    </lineage>
</organism>
<gene>
    <name evidence="1" type="ORF">PV11_08546</name>
</gene>
<reference evidence="1 2" key="1">
    <citation type="submission" date="2015-01" db="EMBL/GenBank/DDBJ databases">
        <title>The Genome Sequence of Exophiala sideris CBS121828.</title>
        <authorList>
            <consortium name="The Broad Institute Genomics Platform"/>
            <person name="Cuomo C."/>
            <person name="de Hoog S."/>
            <person name="Gorbushina A."/>
            <person name="Stielow B."/>
            <person name="Teixiera M."/>
            <person name="Abouelleil A."/>
            <person name="Chapman S.B."/>
            <person name="Priest M."/>
            <person name="Young S.K."/>
            <person name="Wortman J."/>
            <person name="Nusbaum C."/>
            <person name="Birren B."/>
        </authorList>
    </citation>
    <scope>NUCLEOTIDE SEQUENCE [LARGE SCALE GENOMIC DNA]</scope>
    <source>
        <strain evidence="1 2">CBS 121828</strain>
    </source>
</reference>